<dbReference type="HOGENOM" id="CLU_027592_0_1_1"/>
<comment type="similarity">
    <text evidence="2">Belongs to the G-protein coupled receptor 4 family.</text>
</comment>
<dbReference type="OrthoDB" id="2874149at2759"/>
<evidence type="ECO:0000256" key="3">
    <source>
        <dbReference type="ARBA" id="ARBA00022507"/>
    </source>
</evidence>
<feature type="transmembrane region" description="Helical" evidence="10">
    <location>
        <begin position="114"/>
        <end position="132"/>
    </location>
</feature>
<evidence type="ECO:0000313" key="11">
    <source>
        <dbReference type="EMBL" id="EJU00446.1"/>
    </source>
</evidence>
<evidence type="ECO:0000256" key="9">
    <source>
        <dbReference type="ARBA" id="ARBA00023224"/>
    </source>
</evidence>
<dbReference type="PRINTS" id="PR00899">
    <property type="entry name" value="GPCRSTE3"/>
</dbReference>
<feature type="transmembrane region" description="Helical" evidence="10">
    <location>
        <begin position="251"/>
        <end position="273"/>
    </location>
</feature>
<dbReference type="GO" id="GO:0000750">
    <property type="term" value="P:pheromone-dependent signal transduction involved in conjugation with cellular fusion"/>
    <property type="evidence" value="ECO:0007669"/>
    <property type="project" value="TreeGrafter"/>
</dbReference>
<keyword evidence="12" id="KW-1185">Reference proteome</keyword>
<evidence type="ECO:0000256" key="6">
    <source>
        <dbReference type="ARBA" id="ARBA00023040"/>
    </source>
</evidence>
<dbReference type="Pfam" id="PF02076">
    <property type="entry name" value="STE3"/>
    <property type="match status" value="2"/>
</dbReference>
<evidence type="ECO:0000256" key="7">
    <source>
        <dbReference type="ARBA" id="ARBA00023136"/>
    </source>
</evidence>
<sequence length="324" mass="36786">MHDVVFQAFSGVSLLLVLLPISWHIRAVNTGTLSLIFYVFFGNLFYFVNSVVWFNALWDPAPVWCDITAKFQVGMSVGIPAACLCTNRRLYLIATMQLPQLDGPSLRRLAFKELSLTAGLPAAVMVLHYIVQGRRYDIVQGVGCWAHTYWCWNAIWLVFQWPFTLGLASLAYGGEHGFKRSSRYIRLMALSCGEMAFTLPLGFWIFYLSVGDAGINPWISWDYVHAHWYDIEFRSDLILQSTPLEWVVTSLTRWCLPVSAIAFFVFFGLSGGAMQEYMKALRFVLNKLHIKIPYGFPQTGHMSLLTSPQYTHAQRRAGGNILSI</sequence>
<dbReference type="RefSeq" id="XP_040627343.1">
    <property type="nucleotide sequence ID" value="XM_040776939.1"/>
</dbReference>
<dbReference type="GO" id="GO:0004932">
    <property type="term" value="F:mating-type factor pheromone receptor activity"/>
    <property type="evidence" value="ECO:0007669"/>
    <property type="project" value="InterPro"/>
</dbReference>
<evidence type="ECO:0000256" key="10">
    <source>
        <dbReference type="SAM" id="Phobius"/>
    </source>
</evidence>
<evidence type="ECO:0000256" key="8">
    <source>
        <dbReference type="ARBA" id="ARBA00023170"/>
    </source>
</evidence>
<keyword evidence="8 11" id="KW-0675">Receptor</keyword>
<proteinExistence type="inferred from homology"/>
<keyword evidence="9" id="KW-0807">Transducer</keyword>
<dbReference type="PANTHER" id="PTHR28097:SF1">
    <property type="entry name" value="PHEROMONE A FACTOR RECEPTOR"/>
    <property type="match status" value="1"/>
</dbReference>
<keyword evidence="7 10" id="KW-0472">Membrane</keyword>
<evidence type="ECO:0000256" key="2">
    <source>
        <dbReference type="ARBA" id="ARBA00011085"/>
    </source>
</evidence>
<dbReference type="EMBL" id="JH795867">
    <property type="protein sequence ID" value="EJU00446.1"/>
    <property type="molecule type" value="Genomic_DNA"/>
</dbReference>
<dbReference type="GO" id="GO:0005886">
    <property type="term" value="C:plasma membrane"/>
    <property type="evidence" value="ECO:0007669"/>
    <property type="project" value="TreeGrafter"/>
</dbReference>
<dbReference type="InterPro" id="IPR001499">
    <property type="entry name" value="GPCR_STE3"/>
</dbReference>
<gene>
    <name evidence="11" type="ORF">DACRYDRAFT_89913</name>
</gene>
<keyword evidence="3" id="KW-0589">Pheromone response</keyword>
<feature type="transmembrane region" description="Helical" evidence="10">
    <location>
        <begin position="184"/>
        <end position="207"/>
    </location>
</feature>
<organism evidence="11 12">
    <name type="scientific">Dacryopinax primogenitus (strain DJM 731)</name>
    <name type="common">Brown rot fungus</name>
    <dbReference type="NCBI Taxonomy" id="1858805"/>
    <lineage>
        <taxon>Eukaryota</taxon>
        <taxon>Fungi</taxon>
        <taxon>Dikarya</taxon>
        <taxon>Basidiomycota</taxon>
        <taxon>Agaricomycotina</taxon>
        <taxon>Dacrymycetes</taxon>
        <taxon>Dacrymycetales</taxon>
        <taxon>Dacrymycetaceae</taxon>
        <taxon>Dacryopinax</taxon>
    </lineage>
</organism>
<feature type="transmembrane region" description="Helical" evidence="10">
    <location>
        <begin position="74"/>
        <end position="93"/>
    </location>
</feature>
<feature type="transmembrane region" description="Helical" evidence="10">
    <location>
        <begin position="35"/>
        <end position="54"/>
    </location>
</feature>
<feature type="transmembrane region" description="Helical" evidence="10">
    <location>
        <begin position="6"/>
        <end position="23"/>
    </location>
</feature>
<reference evidence="11 12" key="1">
    <citation type="journal article" date="2012" name="Science">
        <title>The Paleozoic origin of enzymatic lignin decomposition reconstructed from 31 fungal genomes.</title>
        <authorList>
            <person name="Floudas D."/>
            <person name="Binder M."/>
            <person name="Riley R."/>
            <person name="Barry K."/>
            <person name="Blanchette R.A."/>
            <person name="Henrissat B."/>
            <person name="Martinez A.T."/>
            <person name="Otillar R."/>
            <person name="Spatafora J.W."/>
            <person name="Yadav J.S."/>
            <person name="Aerts A."/>
            <person name="Benoit I."/>
            <person name="Boyd A."/>
            <person name="Carlson A."/>
            <person name="Copeland A."/>
            <person name="Coutinho P.M."/>
            <person name="de Vries R.P."/>
            <person name="Ferreira P."/>
            <person name="Findley K."/>
            <person name="Foster B."/>
            <person name="Gaskell J."/>
            <person name="Glotzer D."/>
            <person name="Gorecki P."/>
            <person name="Heitman J."/>
            <person name="Hesse C."/>
            <person name="Hori C."/>
            <person name="Igarashi K."/>
            <person name="Jurgens J.A."/>
            <person name="Kallen N."/>
            <person name="Kersten P."/>
            <person name="Kohler A."/>
            <person name="Kuees U."/>
            <person name="Kumar T.K.A."/>
            <person name="Kuo A."/>
            <person name="LaButti K."/>
            <person name="Larrondo L.F."/>
            <person name="Lindquist E."/>
            <person name="Ling A."/>
            <person name="Lombard V."/>
            <person name="Lucas S."/>
            <person name="Lundell T."/>
            <person name="Martin R."/>
            <person name="McLaughlin D.J."/>
            <person name="Morgenstern I."/>
            <person name="Morin E."/>
            <person name="Murat C."/>
            <person name="Nagy L.G."/>
            <person name="Nolan M."/>
            <person name="Ohm R.A."/>
            <person name="Patyshakuliyeva A."/>
            <person name="Rokas A."/>
            <person name="Ruiz-Duenas F.J."/>
            <person name="Sabat G."/>
            <person name="Salamov A."/>
            <person name="Samejima M."/>
            <person name="Schmutz J."/>
            <person name="Slot J.C."/>
            <person name="St John F."/>
            <person name="Stenlid J."/>
            <person name="Sun H."/>
            <person name="Sun S."/>
            <person name="Syed K."/>
            <person name="Tsang A."/>
            <person name="Wiebenga A."/>
            <person name="Young D."/>
            <person name="Pisabarro A."/>
            <person name="Eastwood D.C."/>
            <person name="Martin F."/>
            <person name="Cullen D."/>
            <person name="Grigoriev I.V."/>
            <person name="Hibbett D.S."/>
        </authorList>
    </citation>
    <scope>NUCLEOTIDE SEQUENCE [LARGE SCALE GENOMIC DNA]</scope>
    <source>
        <strain evidence="11 12">DJM-731 SS1</strain>
    </source>
</reference>
<evidence type="ECO:0000256" key="1">
    <source>
        <dbReference type="ARBA" id="ARBA00004141"/>
    </source>
</evidence>
<dbReference type="STRING" id="1858805.M5FSK7"/>
<feature type="transmembrane region" description="Helical" evidence="10">
    <location>
        <begin position="152"/>
        <end position="172"/>
    </location>
</feature>
<dbReference type="GeneID" id="63692001"/>
<comment type="subcellular location">
    <subcellularLocation>
        <location evidence="1">Membrane</location>
        <topology evidence="1">Multi-pass membrane protein</topology>
    </subcellularLocation>
</comment>
<keyword evidence="5 10" id="KW-1133">Transmembrane helix</keyword>
<evidence type="ECO:0000313" key="12">
    <source>
        <dbReference type="Proteomes" id="UP000030653"/>
    </source>
</evidence>
<dbReference type="PANTHER" id="PTHR28097">
    <property type="entry name" value="PHEROMONE A FACTOR RECEPTOR"/>
    <property type="match status" value="1"/>
</dbReference>
<dbReference type="Proteomes" id="UP000030653">
    <property type="component" value="Unassembled WGS sequence"/>
</dbReference>
<dbReference type="AlphaFoldDB" id="M5FSK7"/>
<keyword evidence="6" id="KW-0297">G-protein coupled receptor</keyword>
<name>M5FSK7_DACPD</name>
<dbReference type="CDD" id="cd14966">
    <property type="entry name" value="7tmD_STE3"/>
    <property type="match status" value="1"/>
</dbReference>
<protein>
    <submittedName>
        <fullName evidence="11">Fungal pheromone STE3G-protein-coupled receptor</fullName>
    </submittedName>
</protein>
<dbReference type="OMA" id="ITTIHID"/>
<evidence type="ECO:0000256" key="4">
    <source>
        <dbReference type="ARBA" id="ARBA00022692"/>
    </source>
</evidence>
<keyword evidence="4 10" id="KW-0812">Transmembrane</keyword>
<evidence type="ECO:0000256" key="5">
    <source>
        <dbReference type="ARBA" id="ARBA00022989"/>
    </source>
</evidence>
<accession>M5FSK7</accession>